<evidence type="ECO:0000256" key="2">
    <source>
        <dbReference type="ARBA" id="ARBA00022803"/>
    </source>
</evidence>
<dbReference type="Pfam" id="PF07719">
    <property type="entry name" value="TPR_2"/>
    <property type="match status" value="1"/>
</dbReference>
<proteinExistence type="predicted"/>
<reference evidence="7 8" key="1">
    <citation type="submission" date="2020-08" db="EMBL/GenBank/DDBJ databases">
        <title>Genomic Encyclopedia of Type Strains, Phase IV (KMG-IV): sequencing the most valuable type-strain genomes for metagenomic binning, comparative biology and taxonomic classification.</title>
        <authorList>
            <person name="Goeker M."/>
        </authorList>
    </citation>
    <scope>NUCLEOTIDE SEQUENCE [LARGE SCALE GENOMIC DNA]</scope>
    <source>
        <strain evidence="7 8">DSM 25481</strain>
    </source>
</reference>
<dbReference type="SUPFAM" id="SSF48452">
    <property type="entry name" value="TPR-like"/>
    <property type="match status" value="1"/>
</dbReference>
<feature type="compositionally biased region" description="Basic and acidic residues" evidence="4">
    <location>
        <begin position="450"/>
        <end position="459"/>
    </location>
</feature>
<dbReference type="InterPro" id="IPR019734">
    <property type="entry name" value="TPR_rpt"/>
</dbReference>
<dbReference type="InterPro" id="IPR018392">
    <property type="entry name" value="LysM"/>
</dbReference>
<dbReference type="Proteomes" id="UP000528964">
    <property type="component" value="Unassembled WGS sequence"/>
</dbReference>
<feature type="chain" id="PRO_5031127293" evidence="5">
    <location>
        <begin position="26"/>
        <end position="676"/>
    </location>
</feature>
<dbReference type="Pfam" id="PF13414">
    <property type="entry name" value="TPR_11"/>
    <property type="match status" value="1"/>
</dbReference>
<sequence>MTLLKRRVAPFAVVAALVAAGPAVSSPASEVELAASRSSLAGNYLAGRIAGSERDAASAAAYFRAALRADPKNPELLERTFLLTLVEGDAEGAMRLAERLVAKDPSNRMARLALAVRGIKTHNYAAARRQLTQSAKGPLAELTDHLLTAWAWLGSDQTGKALASIDKLQGADFFGTFRDYHAALVADLGGRREEAKKRFDAALSGDGSALRIVQAAALFRARNGDKDGALKLLADFEKVAPRHPLIREARTAVQNGGDLRRPIADVSDGVAEVLYGIGGALARQGGEDLSLVYLQLALYAEPNHAMALVTLADLYDQLNQYQQAIDAYARVPASSPLKRNAEIQSAMDLDRLDKTEEAKSKLAKLIAADPTDQEAIIALGNIERGREQFAEAAETYSRAVALIEAPLASAGEAPGRAAEPTSYVVKGGETLPDIAKEVYGDRNRWRELADFNRTPEAERANGGPLAKSNELKPGQKLLLPPRQASNPSDEQKAAAADAAAKPSAANWSLYYVRGIAYERSKQWPKAEADLKKALELSPDQPLVMNYLGYSWIDQGINLEEGMKLIKRAVELKPDDGYIVDSLGWAYYRLGKLDDAVRELERAVELRPQDPVMNDHLGDAYWRVGRKLEARFQWSHAKDLKPEPAELPKIEAKLKDGLPDEKKTDASADASDKKNGG</sequence>
<dbReference type="SUPFAM" id="SSF81901">
    <property type="entry name" value="HCP-like"/>
    <property type="match status" value="1"/>
</dbReference>
<accession>A0A7W6GFW8</accession>
<dbReference type="RefSeq" id="WP_343066243.1">
    <property type="nucleotide sequence ID" value="NZ_JACIDR010000003.1"/>
</dbReference>
<organism evidence="7 8">
    <name type="scientific">Hansschlegelia beijingensis</name>
    <dbReference type="NCBI Taxonomy" id="1133344"/>
    <lineage>
        <taxon>Bacteria</taxon>
        <taxon>Pseudomonadati</taxon>
        <taxon>Pseudomonadota</taxon>
        <taxon>Alphaproteobacteria</taxon>
        <taxon>Hyphomicrobiales</taxon>
        <taxon>Methylopilaceae</taxon>
        <taxon>Hansschlegelia</taxon>
    </lineage>
</organism>
<feature type="repeat" description="TPR" evidence="3">
    <location>
        <begin position="305"/>
        <end position="338"/>
    </location>
</feature>
<feature type="repeat" description="TPR" evidence="3">
    <location>
        <begin position="507"/>
        <end position="540"/>
    </location>
</feature>
<dbReference type="SMART" id="SM00028">
    <property type="entry name" value="TPR"/>
    <property type="match status" value="7"/>
</dbReference>
<dbReference type="PROSITE" id="PS50005">
    <property type="entry name" value="TPR"/>
    <property type="match status" value="3"/>
</dbReference>
<dbReference type="InterPro" id="IPR013105">
    <property type="entry name" value="TPR_2"/>
</dbReference>
<feature type="domain" description="LysM" evidence="6">
    <location>
        <begin position="421"/>
        <end position="479"/>
    </location>
</feature>
<dbReference type="PANTHER" id="PTHR12558:SF13">
    <property type="entry name" value="CELL DIVISION CYCLE PROTEIN 27 HOMOLOG"/>
    <property type="match status" value="1"/>
</dbReference>
<evidence type="ECO:0000259" key="6">
    <source>
        <dbReference type="PROSITE" id="PS51782"/>
    </source>
</evidence>
<evidence type="ECO:0000313" key="7">
    <source>
        <dbReference type="EMBL" id="MBB3973503.1"/>
    </source>
</evidence>
<dbReference type="CDD" id="cd00118">
    <property type="entry name" value="LysM"/>
    <property type="match status" value="1"/>
</dbReference>
<protein>
    <submittedName>
        <fullName evidence="7">Tetratricopeptide (TPR) repeat protein</fullName>
    </submittedName>
</protein>
<keyword evidence="2 3" id="KW-0802">TPR repeat</keyword>
<dbReference type="PANTHER" id="PTHR12558">
    <property type="entry name" value="CELL DIVISION CYCLE 16,23,27"/>
    <property type="match status" value="1"/>
</dbReference>
<dbReference type="InterPro" id="IPR011990">
    <property type="entry name" value="TPR-like_helical_dom_sf"/>
</dbReference>
<feature type="signal peptide" evidence="5">
    <location>
        <begin position="1"/>
        <end position="25"/>
    </location>
</feature>
<dbReference type="AlphaFoldDB" id="A0A7W6GFW8"/>
<gene>
    <name evidence="7" type="ORF">GGR24_002173</name>
</gene>
<dbReference type="PROSITE" id="PS51782">
    <property type="entry name" value="LYSM"/>
    <property type="match status" value="1"/>
</dbReference>
<dbReference type="InterPro" id="IPR036779">
    <property type="entry name" value="LysM_dom_sf"/>
</dbReference>
<dbReference type="Pfam" id="PF13432">
    <property type="entry name" value="TPR_16"/>
    <property type="match status" value="2"/>
</dbReference>
<evidence type="ECO:0000256" key="5">
    <source>
        <dbReference type="SAM" id="SignalP"/>
    </source>
</evidence>
<dbReference type="Gene3D" id="1.25.40.10">
    <property type="entry name" value="Tetratricopeptide repeat domain"/>
    <property type="match status" value="4"/>
</dbReference>
<keyword evidence="8" id="KW-1185">Reference proteome</keyword>
<keyword evidence="5" id="KW-0732">Signal</keyword>
<feature type="region of interest" description="Disordered" evidence="4">
    <location>
        <begin position="642"/>
        <end position="676"/>
    </location>
</feature>
<evidence type="ECO:0000313" key="8">
    <source>
        <dbReference type="Proteomes" id="UP000528964"/>
    </source>
</evidence>
<name>A0A7W6GFW8_9HYPH</name>
<dbReference type="SMART" id="SM00257">
    <property type="entry name" value="LysM"/>
    <property type="match status" value="1"/>
</dbReference>
<evidence type="ECO:0000256" key="1">
    <source>
        <dbReference type="ARBA" id="ARBA00022737"/>
    </source>
</evidence>
<comment type="caution">
    <text evidence="7">The sequence shown here is derived from an EMBL/GenBank/DDBJ whole genome shotgun (WGS) entry which is preliminary data.</text>
</comment>
<evidence type="ECO:0000256" key="3">
    <source>
        <dbReference type="PROSITE-ProRule" id="PRU00339"/>
    </source>
</evidence>
<dbReference type="Pfam" id="PF13181">
    <property type="entry name" value="TPR_8"/>
    <property type="match status" value="1"/>
</dbReference>
<feature type="repeat" description="TPR" evidence="3">
    <location>
        <begin position="576"/>
        <end position="609"/>
    </location>
</feature>
<evidence type="ECO:0000256" key="4">
    <source>
        <dbReference type="SAM" id="MobiDB-lite"/>
    </source>
</evidence>
<keyword evidence="1" id="KW-0677">Repeat</keyword>
<feature type="region of interest" description="Disordered" evidence="4">
    <location>
        <begin position="450"/>
        <end position="497"/>
    </location>
</feature>
<dbReference type="Gene3D" id="3.10.350.10">
    <property type="entry name" value="LysM domain"/>
    <property type="match status" value="1"/>
</dbReference>
<dbReference type="EMBL" id="JACIDR010000003">
    <property type="protein sequence ID" value="MBB3973503.1"/>
    <property type="molecule type" value="Genomic_DNA"/>
</dbReference>